<dbReference type="SUPFAM" id="SSF52091">
    <property type="entry name" value="SpoIIaa-like"/>
    <property type="match status" value="1"/>
</dbReference>
<feature type="transmembrane region" description="Helical" evidence="5">
    <location>
        <begin position="333"/>
        <end position="354"/>
    </location>
</feature>
<evidence type="ECO:0000256" key="4">
    <source>
        <dbReference type="ARBA" id="ARBA00023136"/>
    </source>
</evidence>
<evidence type="ECO:0000313" key="7">
    <source>
        <dbReference type="EMBL" id="KAE9397494.1"/>
    </source>
</evidence>
<keyword evidence="8" id="KW-1185">Reference proteome</keyword>
<dbReference type="Pfam" id="PF00916">
    <property type="entry name" value="Sulfate_transp"/>
    <property type="match status" value="1"/>
</dbReference>
<dbReference type="Pfam" id="PF01740">
    <property type="entry name" value="STAS"/>
    <property type="match status" value="1"/>
</dbReference>
<evidence type="ECO:0000259" key="6">
    <source>
        <dbReference type="PROSITE" id="PS50801"/>
    </source>
</evidence>
<keyword evidence="2 5" id="KW-0812">Transmembrane</keyword>
<dbReference type="Proteomes" id="UP000799118">
    <property type="component" value="Unassembled WGS sequence"/>
</dbReference>
<feature type="transmembrane region" description="Helical" evidence="5">
    <location>
        <begin position="279"/>
        <end position="298"/>
    </location>
</feature>
<dbReference type="InterPro" id="IPR036513">
    <property type="entry name" value="STAS_dom_sf"/>
</dbReference>
<feature type="transmembrane region" description="Helical" evidence="5">
    <location>
        <begin position="85"/>
        <end position="106"/>
    </location>
</feature>
<dbReference type="Gene3D" id="3.30.750.24">
    <property type="entry name" value="STAS domain"/>
    <property type="match status" value="1"/>
</dbReference>
<organism evidence="7 8">
    <name type="scientific">Gymnopus androsaceus JB14</name>
    <dbReference type="NCBI Taxonomy" id="1447944"/>
    <lineage>
        <taxon>Eukaryota</taxon>
        <taxon>Fungi</taxon>
        <taxon>Dikarya</taxon>
        <taxon>Basidiomycota</taxon>
        <taxon>Agaricomycotina</taxon>
        <taxon>Agaricomycetes</taxon>
        <taxon>Agaricomycetidae</taxon>
        <taxon>Agaricales</taxon>
        <taxon>Marasmiineae</taxon>
        <taxon>Omphalotaceae</taxon>
        <taxon>Gymnopus</taxon>
    </lineage>
</organism>
<dbReference type="GO" id="GO:0016020">
    <property type="term" value="C:membrane"/>
    <property type="evidence" value="ECO:0007669"/>
    <property type="project" value="UniProtKB-SubCell"/>
</dbReference>
<feature type="domain" description="STAS" evidence="6">
    <location>
        <begin position="484"/>
        <end position="597"/>
    </location>
</feature>
<dbReference type="InterPro" id="IPR002645">
    <property type="entry name" value="STAS_dom"/>
</dbReference>
<feature type="transmembrane region" description="Helical" evidence="5">
    <location>
        <begin position="127"/>
        <end position="147"/>
    </location>
</feature>
<protein>
    <recommendedName>
        <fullName evidence="6">STAS domain-containing protein</fullName>
    </recommendedName>
</protein>
<evidence type="ECO:0000256" key="2">
    <source>
        <dbReference type="ARBA" id="ARBA00022692"/>
    </source>
</evidence>
<feature type="transmembrane region" description="Helical" evidence="5">
    <location>
        <begin position="310"/>
        <end position="327"/>
    </location>
</feature>
<feature type="transmembrane region" description="Helical" evidence="5">
    <location>
        <begin position="162"/>
        <end position="181"/>
    </location>
</feature>
<gene>
    <name evidence="7" type="ORF">BT96DRAFT_70520</name>
</gene>
<evidence type="ECO:0000256" key="5">
    <source>
        <dbReference type="SAM" id="Phobius"/>
    </source>
</evidence>
<dbReference type="InterPro" id="IPR052706">
    <property type="entry name" value="Membrane-Transporter-like"/>
</dbReference>
<evidence type="ECO:0000256" key="3">
    <source>
        <dbReference type="ARBA" id="ARBA00022989"/>
    </source>
</evidence>
<dbReference type="PANTHER" id="PTHR43310">
    <property type="entry name" value="SULFATE TRANSPORTER YBAR-RELATED"/>
    <property type="match status" value="1"/>
</dbReference>
<feature type="transmembrane region" description="Helical" evidence="5">
    <location>
        <begin position="54"/>
        <end position="79"/>
    </location>
</feature>
<feature type="transmembrane region" description="Helical" evidence="5">
    <location>
        <begin position="239"/>
        <end position="259"/>
    </location>
</feature>
<dbReference type="PANTHER" id="PTHR43310:SF4">
    <property type="entry name" value="AFR304WP"/>
    <property type="match status" value="1"/>
</dbReference>
<feature type="transmembrane region" description="Helical" evidence="5">
    <location>
        <begin position="366"/>
        <end position="395"/>
    </location>
</feature>
<name>A0A6A4HK86_9AGAR</name>
<evidence type="ECO:0000256" key="1">
    <source>
        <dbReference type="ARBA" id="ARBA00004141"/>
    </source>
</evidence>
<dbReference type="CDD" id="cd07042">
    <property type="entry name" value="STAS_SulP_like_sulfate_transporter"/>
    <property type="match status" value="1"/>
</dbReference>
<comment type="subcellular location">
    <subcellularLocation>
        <location evidence="1">Membrane</location>
        <topology evidence="1">Multi-pass membrane protein</topology>
    </subcellularLocation>
</comment>
<dbReference type="AlphaFoldDB" id="A0A6A4HK86"/>
<keyword evidence="3 5" id="KW-1133">Transmembrane helix</keyword>
<reference evidence="7" key="1">
    <citation type="journal article" date="2019" name="Environ. Microbiol.">
        <title>Fungal ecological strategies reflected in gene transcription - a case study of two litter decomposers.</title>
        <authorList>
            <person name="Barbi F."/>
            <person name="Kohler A."/>
            <person name="Barry K."/>
            <person name="Baskaran P."/>
            <person name="Daum C."/>
            <person name="Fauchery L."/>
            <person name="Ihrmark K."/>
            <person name="Kuo A."/>
            <person name="LaButti K."/>
            <person name="Lipzen A."/>
            <person name="Morin E."/>
            <person name="Grigoriev I.V."/>
            <person name="Henrissat B."/>
            <person name="Lindahl B."/>
            <person name="Martin F."/>
        </authorList>
    </citation>
    <scope>NUCLEOTIDE SEQUENCE</scope>
    <source>
        <strain evidence="7">JB14</strain>
    </source>
</reference>
<keyword evidence="4 5" id="KW-0472">Membrane</keyword>
<dbReference type="EMBL" id="ML769496">
    <property type="protein sequence ID" value="KAE9397494.1"/>
    <property type="molecule type" value="Genomic_DNA"/>
</dbReference>
<sequence length="827" mass="90908">MISQIIITCGGSQFSGALGTMFVEVLPFLRSIASNIRHNLGEGNRALIPTVMAAYALTSILIGAVFVLIGLLNLGYYVGYFPQTVLTGAVGAIGVSLFTLGVGLTLPPSTTNLTLHSASVLLFNKKHLPLMAASIIPALIISISIRSRSWERLTRGLSKNDYYIPGCMLLIPIIFWIVVAIEHTSRDSLVKTGWLFQIAISPESPTDSLKDAVNSWNYWMEFDFSGIEWHAIKNSSKDILILVLISILNLMIYIPSLAFSLDIPYNMSHEFLGQGFSNIIAGLTGTVPNLLVYSYSLFFSRAQGGRLEAVLVIVFTLGIFLTTDLLLPYVPTILASVMVLFCGTELIFDAIWGCAKTLVPLEYTTVIVTVVACTFLGFAEGLGVGIGAAIVIYLVHGVVDSRPRAMQLDASFQPNHIRHDRNPEMLNNSSCTALPSAPIRFQSAHSTTTLVNSNDPQCYVDIENGRKPIDTSMDDILLRINARVIAFSGYIFFAIIPSLESKILRTSNTPGHIKFIILDLTMVYRLETAAAMSLNRVRRDLFTTQTILVFGGLNSGVQADFERAGVELALNSSPVDLGDNSKEIPAFRTFSDAVSWCQDRHEYEIAMVELLRALGRISKSPHNSSGNGQERKLLSDNDVYVAFCAQYEFDEDIVFAPITNGQLHNLSGMDRFRSSGGCIRYYSPGQLITPICGELGRIVFIVDGEANIITEPIPTPLSHTTTRPSLLSALKAFPVKFSLFLRHMRSSRKLTTVSRVESGSKNAVLDFRNKTLWRSEAIRVIARSMTRLVTVEVEVETVPLGVDEKALVMWAGCRFGSKHLTEESSIV</sequence>
<proteinExistence type="predicted"/>
<dbReference type="PROSITE" id="PS50801">
    <property type="entry name" value="STAS"/>
    <property type="match status" value="1"/>
</dbReference>
<accession>A0A6A4HK86</accession>
<dbReference type="InterPro" id="IPR011547">
    <property type="entry name" value="SLC26A/SulP_dom"/>
</dbReference>
<dbReference type="OrthoDB" id="409725at2759"/>
<evidence type="ECO:0000313" key="8">
    <source>
        <dbReference type="Proteomes" id="UP000799118"/>
    </source>
</evidence>